<organism evidence="2 3">
    <name type="scientific">Iamia majanohamensis</name>
    <dbReference type="NCBI Taxonomy" id="467976"/>
    <lineage>
        <taxon>Bacteria</taxon>
        <taxon>Bacillati</taxon>
        <taxon>Actinomycetota</taxon>
        <taxon>Acidimicrobiia</taxon>
        <taxon>Acidimicrobiales</taxon>
        <taxon>Iamiaceae</taxon>
        <taxon>Iamia</taxon>
    </lineage>
</organism>
<proteinExistence type="predicted"/>
<keyword evidence="3" id="KW-1185">Reference proteome</keyword>
<dbReference type="GO" id="GO:0016787">
    <property type="term" value="F:hydrolase activity"/>
    <property type="evidence" value="ECO:0007669"/>
    <property type="project" value="UniProtKB-KW"/>
</dbReference>
<dbReference type="PANTHER" id="PTHR43211">
    <property type="entry name" value="FUMARYLACETOACETATE HYDROLASE"/>
    <property type="match status" value="1"/>
</dbReference>
<evidence type="ECO:0000259" key="1">
    <source>
        <dbReference type="Pfam" id="PF01557"/>
    </source>
</evidence>
<dbReference type="AlphaFoldDB" id="A0AAE9Y796"/>
<dbReference type="EMBL" id="CP116942">
    <property type="protein sequence ID" value="WCO65703.1"/>
    <property type="molecule type" value="Genomic_DNA"/>
</dbReference>
<accession>A0AAE9Y796</accession>
<sequence length="292" mass="30098">MAGLVDGAGLVPFAVEGVDVGPGGAQEALVVAAVASDLPGRPGDAVALEGVDLLAPVGRPPSVRDFYAFEAHVATARRGRGLEVDPDWYELPVFYFSNPASVVDPGAPVAVPAGCTEMDYELEVAAVVGVEAGDVAADQWLDVVAGFCVMNDWSARDLQRREMRQGLGPAKGKDFALSLGPVLVTPDELPDVATGRPSATMVARVDGVERSRGQLADIHHPWGALVAHASRSTVLRPGDVIGSGTVGTGCILELGLTHGPDAEPWLAPGALVELEVEGLGVLANPVVGTRLP</sequence>
<dbReference type="Proteomes" id="UP001216390">
    <property type="component" value="Chromosome"/>
</dbReference>
<dbReference type="KEGG" id="ima:PO878_14455"/>
<dbReference type="Gene3D" id="3.90.850.10">
    <property type="entry name" value="Fumarylacetoacetase-like, C-terminal domain"/>
    <property type="match status" value="1"/>
</dbReference>
<gene>
    <name evidence="2" type="ORF">PO878_14455</name>
</gene>
<dbReference type="InterPro" id="IPR011234">
    <property type="entry name" value="Fumarylacetoacetase-like_C"/>
</dbReference>
<reference evidence="2" key="1">
    <citation type="submission" date="2023-01" db="EMBL/GenBank/DDBJ databases">
        <title>The diversity of Class Acidimicrobiia in South China Sea sediment environments and the proposal of Iamia marina sp. nov., a novel species of the genus Iamia.</title>
        <authorList>
            <person name="He Y."/>
            <person name="Tian X."/>
        </authorList>
    </citation>
    <scope>NUCLEOTIDE SEQUENCE</scope>
    <source>
        <strain evidence="2">DSM 19957</strain>
    </source>
</reference>
<dbReference type="RefSeq" id="WP_272735230.1">
    <property type="nucleotide sequence ID" value="NZ_CP116942.1"/>
</dbReference>
<evidence type="ECO:0000313" key="3">
    <source>
        <dbReference type="Proteomes" id="UP001216390"/>
    </source>
</evidence>
<evidence type="ECO:0000313" key="2">
    <source>
        <dbReference type="EMBL" id="WCO65703.1"/>
    </source>
</evidence>
<feature type="domain" description="Fumarylacetoacetase-like C-terminal" evidence="1">
    <location>
        <begin position="63"/>
        <end position="287"/>
    </location>
</feature>
<name>A0AAE9Y796_9ACTN</name>
<dbReference type="InterPro" id="IPR036663">
    <property type="entry name" value="Fumarylacetoacetase_C_sf"/>
</dbReference>
<keyword evidence="2" id="KW-0378">Hydrolase</keyword>
<dbReference type="SUPFAM" id="SSF56529">
    <property type="entry name" value="FAH"/>
    <property type="match status" value="1"/>
</dbReference>
<dbReference type="Pfam" id="PF01557">
    <property type="entry name" value="FAA_hydrolase"/>
    <property type="match status" value="1"/>
</dbReference>
<protein>
    <submittedName>
        <fullName evidence="2">Fumarylacetoacetate hydrolase family protein</fullName>
    </submittedName>
</protein>
<dbReference type="PANTHER" id="PTHR43211:SF1">
    <property type="entry name" value="BLL6422 PROTEIN"/>
    <property type="match status" value="1"/>
</dbReference>